<dbReference type="InterPro" id="IPR003180">
    <property type="entry name" value="MPG"/>
</dbReference>
<gene>
    <name evidence="6" type="ORF">L6773_17165</name>
</gene>
<evidence type="ECO:0000256" key="4">
    <source>
        <dbReference type="ARBA" id="ARBA00023204"/>
    </source>
</evidence>
<evidence type="ECO:0000313" key="7">
    <source>
        <dbReference type="Proteomes" id="UP001165366"/>
    </source>
</evidence>
<reference evidence="6" key="1">
    <citation type="submission" date="2022-01" db="EMBL/GenBank/DDBJ databases">
        <authorList>
            <person name="Wang Y."/>
        </authorList>
    </citation>
    <scope>NUCLEOTIDE SEQUENCE</scope>
    <source>
        <strain evidence="6">WB101</strain>
    </source>
</reference>
<dbReference type="PANTHER" id="PTHR10429">
    <property type="entry name" value="DNA-3-METHYLADENINE GLYCOSYLASE"/>
    <property type="match status" value="1"/>
</dbReference>
<dbReference type="CDD" id="cd00540">
    <property type="entry name" value="AAG"/>
    <property type="match status" value="1"/>
</dbReference>
<organism evidence="6 7">
    <name type="scientific">Rhodohalobacter sulfatireducens</name>
    <dbReference type="NCBI Taxonomy" id="2911366"/>
    <lineage>
        <taxon>Bacteria</taxon>
        <taxon>Pseudomonadati</taxon>
        <taxon>Balneolota</taxon>
        <taxon>Balneolia</taxon>
        <taxon>Balneolales</taxon>
        <taxon>Balneolaceae</taxon>
        <taxon>Rhodohalobacter</taxon>
    </lineage>
</organism>
<dbReference type="EC" id="3.2.2.-" evidence="5"/>
<sequence>MSFDRSKLLPKSFYENPDVVEVSRNLLGKVICTTINSVFTAGYITETEAYCGRNDKACHANNGLRTERTEVMYDEPGHAYIYLCYGIHHLLNVVTNREGLADAVLIRAIRPLDGIEIMKERRGTSKLNIVSDGPGKLTQALGVTRDLNKTVLSEPPLWIEDRGISIKIKEIHSSPRIGIDYAGEDANKPWRFLLNETNLNI</sequence>
<proteinExistence type="inferred from homology"/>
<dbReference type="SUPFAM" id="SSF50486">
    <property type="entry name" value="FMT C-terminal domain-like"/>
    <property type="match status" value="1"/>
</dbReference>
<dbReference type="EMBL" id="JAKLWS010000030">
    <property type="protein sequence ID" value="MCG2590310.1"/>
    <property type="molecule type" value="Genomic_DNA"/>
</dbReference>
<dbReference type="RefSeq" id="WP_237855684.1">
    <property type="nucleotide sequence ID" value="NZ_JAKLWS010000030.1"/>
</dbReference>
<dbReference type="Pfam" id="PF02245">
    <property type="entry name" value="Pur_DNA_glyco"/>
    <property type="match status" value="1"/>
</dbReference>
<evidence type="ECO:0000313" key="6">
    <source>
        <dbReference type="EMBL" id="MCG2590310.1"/>
    </source>
</evidence>
<name>A0ABS9KHL5_9BACT</name>
<dbReference type="InterPro" id="IPR011034">
    <property type="entry name" value="Formyl_transferase-like_C_sf"/>
</dbReference>
<accession>A0ABS9KHL5</accession>
<dbReference type="Proteomes" id="UP001165366">
    <property type="component" value="Unassembled WGS sequence"/>
</dbReference>
<keyword evidence="2 5" id="KW-0227">DNA damage</keyword>
<keyword evidence="7" id="KW-1185">Reference proteome</keyword>
<evidence type="ECO:0000256" key="3">
    <source>
        <dbReference type="ARBA" id="ARBA00022801"/>
    </source>
</evidence>
<reference evidence="6" key="2">
    <citation type="submission" date="2024-05" db="EMBL/GenBank/DDBJ databases">
        <title>Rhodohalobacter halophilus gen. nov., sp. nov., a moderately halophilic member of the family Balneolaceae.</title>
        <authorList>
            <person name="Xia J."/>
        </authorList>
    </citation>
    <scope>NUCLEOTIDE SEQUENCE</scope>
    <source>
        <strain evidence="6">WB101</strain>
    </source>
</reference>
<protein>
    <recommendedName>
        <fullName evidence="5">Putative 3-methyladenine DNA glycosylase</fullName>
        <ecNumber evidence="5">3.2.2.-</ecNumber>
    </recommendedName>
</protein>
<evidence type="ECO:0000256" key="1">
    <source>
        <dbReference type="ARBA" id="ARBA00009232"/>
    </source>
</evidence>
<keyword evidence="4 5" id="KW-0234">DNA repair</keyword>
<evidence type="ECO:0000256" key="5">
    <source>
        <dbReference type="HAMAP-Rule" id="MF_00527"/>
    </source>
</evidence>
<comment type="caution">
    <text evidence="6">The sequence shown here is derived from an EMBL/GenBank/DDBJ whole genome shotgun (WGS) entry which is preliminary data.</text>
</comment>
<comment type="similarity">
    <text evidence="1 5">Belongs to the DNA glycosylase MPG family.</text>
</comment>
<evidence type="ECO:0000256" key="2">
    <source>
        <dbReference type="ARBA" id="ARBA00022763"/>
    </source>
</evidence>
<dbReference type="HAMAP" id="MF_00527">
    <property type="entry name" value="3MGH"/>
    <property type="match status" value="1"/>
</dbReference>
<dbReference type="InterPro" id="IPR036995">
    <property type="entry name" value="MPG_sf"/>
</dbReference>
<dbReference type="NCBIfam" id="TIGR00567">
    <property type="entry name" value="3mg"/>
    <property type="match status" value="1"/>
</dbReference>
<dbReference type="PANTHER" id="PTHR10429:SF0">
    <property type="entry name" value="DNA-3-METHYLADENINE GLYCOSYLASE"/>
    <property type="match status" value="1"/>
</dbReference>
<dbReference type="Gene3D" id="3.10.300.10">
    <property type="entry name" value="Methylpurine-DNA glycosylase (MPG)"/>
    <property type="match status" value="1"/>
</dbReference>
<keyword evidence="3 5" id="KW-0378">Hydrolase</keyword>